<evidence type="ECO:0000313" key="1">
    <source>
        <dbReference type="EMBL" id="MCQ8241365.1"/>
    </source>
</evidence>
<comment type="caution">
    <text evidence="1">The sequence shown here is derived from an EMBL/GenBank/DDBJ whole genome shotgun (WGS) entry which is preliminary data.</text>
</comment>
<reference evidence="1 2" key="1">
    <citation type="submission" date="2022-06" db="EMBL/GenBank/DDBJ databases">
        <title>Rhizosaccharibacter gen. nov. sp. nov. KSS12, endophytic bacteria isolated from sugarcane.</title>
        <authorList>
            <person name="Pitiwittayakul N."/>
        </authorList>
    </citation>
    <scope>NUCLEOTIDE SEQUENCE [LARGE SCALE GENOMIC DNA]</scope>
    <source>
        <strain evidence="1 2">KSS12</strain>
    </source>
</reference>
<dbReference type="RefSeq" id="WP_422920243.1">
    <property type="nucleotide sequence ID" value="NZ_JAMZEJ010000006.1"/>
</dbReference>
<dbReference type="Proteomes" id="UP001524547">
    <property type="component" value="Unassembled WGS sequence"/>
</dbReference>
<proteinExistence type="predicted"/>
<sequence>MRLGQDGSVPAELSHAGAVTDKAIEYMLGEKLPPLAIASALLGGSLGLLARTMDQSSMLRMLQNAMDSVRAGELHPVHDRSVGRPAG</sequence>
<accession>A0ABT1W184</accession>
<gene>
    <name evidence="1" type="ORF">NFI88_10995</name>
</gene>
<name>A0ABT1W184_9PROT</name>
<protein>
    <submittedName>
        <fullName evidence="1">Uncharacterized protein</fullName>
    </submittedName>
</protein>
<organism evidence="1 2">
    <name type="scientific">Rhizosaccharibacter radicis</name>
    <dbReference type="NCBI Taxonomy" id="2782605"/>
    <lineage>
        <taxon>Bacteria</taxon>
        <taxon>Pseudomonadati</taxon>
        <taxon>Pseudomonadota</taxon>
        <taxon>Alphaproteobacteria</taxon>
        <taxon>Acetobacterales</taxon>
        <taxon>Acetobacteraceae</taxon>
        <taxon>Rhizosaccharibacter</taxon>
    </lineage>
</organism>
<keyword evidence="2" id="KW-1185">Reference proteome</keyword>
<dbReference type="EMBL" id="JAMZEJ010000006">
    <property type="protein sequence ID" value="MCQ8241365.1"/>
    <property type="molecule type" value="Genomic_DNA"/>
</dbReference>
<evidence type="ECO:0000313" key="2">
    <source>
        <dbReference type="Proteomes" id="UP001524547"/>
    </source>
</evidence>